<reference evidence="3 4" key="1">
    <citation type="journal article" date="2018" name="Front. Microbiol.">
        <title>Genome-Wide Analysis of Corynespora cassiicola Leaf Fall Disease Putative Effectors.</title>
        <authorList>
            <person name="Lopez D."/>
            <person name="Ribeiro S."/>
            <person name="Label P."/>
            <person name="Fumanal B."/>
            <person name="Venisse J.S."/>
            <person name="Kohler A."/>
            <person name="de Oliveira R.R."/>
            <person name="Labutti K."/>
            <person name="Lipzen A."/>
            <person name="Lail K."/>
            <person name="Bauer D."/>
            <person name="Ohm R.A."/>
            <person name="Barry K.W."/>
            <person name="Spatafora J."/>
            <person name="Grigoriev I.V."/>
            <person name="Martin F.M."/>
            <person name="Pujade-Renaud V."/>
        </authorList>
    </citation>
    <scope>NUCLEOTIDE SEQUENCE [LARGE SCALE GENOMIC DNA]</scope>
    <source>
        <strain evidence="3 4">Philippines</strain>
    </source>
</reference>
<dbReference type="GO" id="GO:0004497">
    <property type="term" value="F:monooxygenase activity"/>
    <property type="evidence" value="ECO:0007669"/>
    <property type="project" value="InterPro"/>
</dbReference>
<evidence type="ECO:0000259" key="2">
    <source>
        <dbReference type="Pfam" id="PF00296"/>
    </source>
</evidence>
<dbReference type="STRING" id="1448308.A0A2T2NHN0"/>
<dbReference type="GO" id="GO:0016705">
    <property type="term" value="F:oxidoreductase activity, acting on paired donors, with incorporation or reduction of molecular oxygen"/>
    <property type="evidence" value="ECO:0007669"/>
    <property type="project" value="InterPro"/>
</dbReference>
<dbReference type="InterPro" id="IPR016215">
    <property type="entry name" value="NTA_MOA"/>
</dbReference>
<dbReference type="OrthoDB" id="5561043at2759"/>
<organism evidence="3 4">
    <name type="scientific">Corynespora cassiicola Philippines</name>
    <dbReference type="NCBI Taxonomy" id="1448308"/>
    <lineage>
        <taxon>Eukaryota</taxon>
        <taxon>Fungi</taxon>
        <taxon>Dikarya</taxon>
        <taxon>Ascomycota</taxon>
        <taxon>Pezizomycotina</taxon>
        <taxon>Dothideomycetes</taxon>
        <taxon>Pleosporomycetidae</taxon>
        <taxon>Pleosporales</taxon>
        <taxon>Corynesporascaceae</taxon>
        <taxon>Corynespora</taxon>
    </lineage>
</organism>
<dbReference type="PANTHER" id="PTHR30011:SF30">
    <property type="entry name" value="XENOBIOTIC COMPOUND MONOOXYGENASE, DSZA FAMILY (AFU_ORTHOLOGUE AFUA_6G01920)"/>
    <property type="match status" value="1"/>
</dbReference>
<feature type="domain" description="Luciferase-like" evidence="2">
    <location>
        <begin position="44"/>
        <end position="337"/>
    </location>
</feature>
<evidence type="ECO:0000256" key="1">
    <source>
        <dbReference type="ARBA" id="ARBA00033748"/>
    </source>
</evidence>
<dbReference type="SUPFAM" id="SSF51679">
    <property type="entry name" value="Bacterial luciferase-like"/>
    <property type="match status" value="1"/>
</dbReference>
<dbReference type="AlphaFoldDB" id="A0A2T2NHN0"/>
<comment type="similarity">
    <text evidence="1">Belongs to the NtaA/SnaA/DszA monooxygenase family.</text>
</comment>
<dbReference type="InterPro" id="IPR011251">
    <property type="entry name" value="Luciferase-like_dom"/>
</dbReference>
<protein>
    <submittedName>
        <fullName evidence="3">Putative dibenzothiophene desulfurization enzyme A</fullName>
    </submittedName>
</protein>
<dbReference type="PIRSF" id="PIRSF000337">
    <property type="entry name" value="NTA_MOA"/>
    <property type="match status" value="1"/>
</dbReference>
<dbReference type="Pfam" id="PF00296">
    <property type="entry name" value="Bac_luciferase"/>
    <property type="match status" value="1"/>
</dbReference>
<dbReference type="Proteomes" id="UP000240883">
    <property type="component" value="Unassembled WGS sequence"/>
</dbReference>
<accession>A0A2T2NHN0</accession>
<proteinExistence type="inferred from homology"/>
<name>A0A2T2NHN0_CORCC</name>
<dbReference type="InterPro" id="IPR051260">
    <property type="entry name" value="Diverse_substr_monoxygenases"/>
</dbReference>
<dbReference type="NCBIfam" id="TIGR03860">
    <property type="entry name" value="FMN_nitrolo"/>
    <property type="match status" value="1"/>
</dbReference>
<evidence type="ECO:0000313" key="3">
    <source>
        <dbReference type="EMBL" id="PSN64937.1"/>
    </source>
</evidence>
<evidence type="ECO:0000313" key="4">
    <source>
        <dbReference type="Proteomes" id="UP000240883"/>
    </source>
</evidence>
<dbReference type="InterPro" id="IPR036661">
    <property type="entry name" value="Luciferase-like_sf"/>
</dbReference>
<keyword evidence="4" id="KW-1185">Reference proteome</keyword>
<dbReference type="Gene3D" id="3.20.20.30">
    <property type="entry name" value="Luciferase-like domain"/>
    <property type="match status" value="1"/>
</dbReference>
<sequence length="481" mass="53540">MTQQASEARAGSDFPKKRIFLNGFDMFTPSHLSFGQWRRPEDRGKDKRRDLSYWTELAQILERGGITALFLADTFGQHDVYRGGPETTIRTACQYPMGDPAAPVTAMAAVTKNLAFAITTSTSYESPYIVAKRFSTLDHLTKGRFGWNIVTSFKQSGADAVGLPLIEHDQRYKNADTYLRGLYKIWEGSWADDALKEDAENEVYADSNRIRWIQHETPLYKIKAPHILDPSPQRTPFLFQAGTSSAGMDFAATHAEGVFVAAPSPQILAPRVANIRKEAAALGRDPQSVKIFAVITPVIGRTDEEAQEKYQRALDYASSEGGLAFYSSNAGIDLSKYDLDREITPDDVSIDGRVHSLVNSLKYHGNDIPVWTPRNIGKAVSIGGNGPVPVGSAEKVAEILEHWLEVADLDGFNIGYVTSPGSFEDLVDLLVPELRKRGRYPLHEEPGTLREKIFGHGQSKLRDDHAGSKYRYENYPNWPEV</sequence>
<dbReference type="EMBL" id="KZ678137">
    <property type="protein sequence ID" value="PSN64937.1"/>
    <property type="molecule type" value="Genomic_DNA"/>
</dbReference>
<dbReference type="PANTHER" id="PTHR30011">
    <property type="entry name" value="ALKANESULFONATE MONOOXYGENASE-RELATED"/>
    <property type="match status" value="1"/>
</dbReference>
<gene>
    <name evidence="3" type="ORF">BS50DRAFT_677822</name>
</gene>